<keyword evidence="3" id="KW-0067">ATP-binding</keyword>
<dbReference type="CDD" id="cd24008">
    <property type="entry name" value="ASKHA_NBD_GLK"/>
    <property type="match status" value="1"/>
</dbReference>
<organism evidence="5 6">
    <name type="scientific">Piscinibacter sakaiensis</name>
    <name type="common">Ideonella sakaiensis</name>
    <dbReference type="NCBI Taxonomy" id="1547922"/>
    <lineage>
        <taxon>Bacteria</taxon>
        <taxon>Pseudomonadati</taxon>
        <taxon>Pseudomonadota</taxon>
        <taxon>Betaproteobacteria</taxon>
        <taxon>Burkholderiales</taxon>
        <taxon>Sphaerotilaceae</taxon>
        <taxon>Piscinibacter</taxon>
    </lineage>
</organism>
<dbReference type="RefSeq" id="WP_054020995.1">
    <property type="nucleotide sequence ID" value="NZ_BBYR01000041.1"/>
</dbReference>
<dbReference type="OrthoDB" id="257751at2"/>
<protein>
    <recommendedName>
        <fullName evidence="3">Glucokinase</fullName>
        <ecNumber evidence="3">2.7.1.2</ecNumber>
    </recommendedName>
    <alternativeName>
        <fullName evidence="3">Glucose kinase</fullName>
    </alternativeName>
</protein>
<dbReference type="Proteomes" id="UP000037660">
    <property type="component" value="Unassembled WGS sequence"/>
</dbReference>
<dbReference type="Gene3D" id="3.30.420.40">
    <property type="match status" value="1"/>
</dbReference>
<dbReference type="InterPro" id="IPR043129">
    <property type="entry name" value="ATPase_NBD"/>
</dbReference>
<feature type="binding site" evidence="3">
    <location>
        <begin position="12"/>
        <end position="17"/>
    </location>
    <ligand>
        <name>ATP</name>
        <dbReference type="ChEBI" id="CHEBI:30616"/>
    </ligand>
</feature>
<dbReference type="Gene3D" id="3.40.367.20">
    <property type="match status" value="1"/>
</dbReference>
<evidence type="ECO:0000256" key="3">
    <source>
        <dbReference type="HAMAP-Rule" id="MF_00524"/>
    </source>
</evidence>
<reference evidence="5 6" key="2">
    <citation type="journal article" date="2016" name="Science">
        <title>A bacterium that degrades and assimilates poly(ethylene terephthalate).</title>
        <authorList>
            <person name="Yoshida S."/>
            <person name="Hiraga K."/>
            <person name="Takehana T."/>
            <person name="Taniguchi I."/>
            <person name="Yamaji H."/>
            <person name="Maeda Y."/>
            <person name="Toyohara K."/>
            <person name="Miyamoto K."/>
            <person name="Kimura Y."/>
            <person name="Oda K."/>
        </authorList>
    </citation>
    <scope>NUCLEOTIDE SEQUENCE [LARGE SCALE GENOMIC DNA]</scope>
    <source>
        <strain evidence="6">NBRC 110686 / TISTR 2288 / 201-F6</strain>
    </source>
</reference>
<dbReference type="HAMAP" id="MF_00524">
    <property type="entry name" value="Glucokinase"/>
    <property type="match status" value="1"/>
</dbReference>
<name>A0A0K8P322_PISS1</name>
<dbReference type="NCBIfam" id="TIGR00749">
    <property type="entry name" value="glk"/>
    <property type="match status" value="1"/>
</dbReference>
<comment type="caution">
    <text evidence="5">The sequence shown here is derived from an EMBL/GenBank/DDBJ whole genome shotgun (WGS) entry which is preliminary data.</text>
</comment>
<keyword evidence="3" id="KW-0963">Cytoplasm</keyword>
<evidence type="ECO:0000256" key="1">
    <source>
        <dbReference type="ARBA" id="ARBA00022679"/>
    </source>
</evidence>
<dbReference type="PANTHER" id="PTHR47690:SF1">
    <property type="entry name" value="GLUCOKINASE"/>
    <property type="match status" value="1"/>
</dbReference>
<dbReference type="SUPFAM" id="SSF53067">
    <property type="entry name" value="Actin-like ATPase domain"/>
    <property type="match status" value="1"/>
</dbReference>
<keyword evidence="2 3" id="KW-0418">Kinase</keyword>
<comment type="subcellular location">
    <subcellularLocation>
        <location evidence="3">Cytoplasm</location>
    </subcellularLocation>
</comment>
<accession>A0A0K8P322</accession>
<evidence type="ECO:0000313" key="6">
    <source>
        <dbReference type="Proteomes" id="UP000037660"/>
    </source>
</evidence>
<dbReference type="STRING" id="1547922.ISF6_2896"/>
<gene>
    <name evidence="3" type="primary">glk</name>
    <name evidence="5" type="ORF">ISF6_2896</name>
</gene>
<keyword evidence="1 3" id="KW-0808">Transferase</keyword>
<dbReference type="AlphaFoldDB" id="A0A0K8P322"/>
<dbReference type="GO" id="GO:0005536">
    <property type="term" value="F:D-glucose binding"/>
    <property type="evidence" value="ECO:0007669"/>
    <property type="project" value="InterPro"/>
</dbReference>
<dbReference type="GO" id="GO:0005524">
    <property type="term" value="F:ATP binding"/>
    <property type="evidence" value="ECO:0007669"/>
    <property type="project" value="UniProtKB-UniRule"/>
</dbReference>
<sequence>MSGTPAGLRLLADIGGTNARLALQAGAGAPITDERVLRCADFDGVGPLLAHYLHERGAGRPVACAIGIASPVSGDRVAMTNLPWRFSIAGLQAELGLQRLRVVNDFTALALALPVLAADELEAVGGGAPVEGAAWGLVGPGTGLGVGGLLPAPGGGWSPIAGEGGHVTLAGADDREDAVLRELRRAFGHASAERALSGPGLANLHRASLRVDGLPGAEADEAGDPAAVVAGAQAGDAACGRSVDLFLALLGSVAGNLALTLGAQRGVFIGGGIVPRLGDRIHRSAFRERFEAKGRYRGYLAAIPTWVIRSASPPALRGAAQALELPG</sequence>
<evidence type="ECO:0000313" key="5">
    <source>
        <dbReference type="EMBL" id="GAP37041.1"/>
    </source>
</evidence>
<reference evidence="6" key="1">
    <citation type="submission" date="2015-07" db="EMBL/GenBank/DDBJ databases">
        <title>Discovery of a poly(ethylene terephthalate assimilation.</title>
        <authorList>
            <person name="Yoshida S."/>
            <person name="Hiraga K."/>
            <person name="Takehana T."/>
            <person name="Taniguchi I."/>
            <person name="Yamaji H."/>
            <person name="Maeda Y."/>
            <person name="Toyohara K."/>
            <person name="Miyamoto K."/>
            <person name="Kimura Y."/>
            <person name="Oda K."/>
        </authorList>
    </citation>
    <scope>NUCLEOTIDE SEQUENCE [LARGE SCALE GENOMIC DNA]</scope>
    <source>
        <strain evidence="6">NBRC 110686 / TISTR 2288 / 201-F6</strain>
    </source>
</reference>
<comment type="catalytic activity">
    <reaction evidence="3">
        <text>D-glucose + ATP = D-glucose 6-phosphate + ADP + H(+)</text>
        <dbReference type="Rhea" id="RHEA:17825"/>
        <dbReference type="ChEBI" id="CHEBI:4167"/>
        <dbReference type="ChEBI" id="CHEBI:15378"/>
        <dbReference type="ChEBI" id="CHEBI:30616"/>
        <dbReference type="ChEBI" id="CHEBI:61548"/>
        <dbReference type="ChEBI" id="CHEBI:456216"/>
        <dbReference type="EC" id="2.7.1.2"/>
    </reaction>
</comment>
<evidence type="ECO:0000256" key="4">
    <source>
        <dbReference type="RuleBase" id="RU004046"/>
    </source>
</evidence>
<dbReference type="GO" id="GO:0005829">
    <property type="term" value="C:cytosol"/>
    <property type="evidence" value="ECO:0007669"/>
    <property type="project" value="TreeGrafter"/>
</dbReference>
<dbReference type="InterPro" id="IPR050201">
    <property type="entry name" value="Bacterial_glucokinase"/>
</dbReference>
<dbReference type="EC" id="2.7.1.2" evidence="3"/>
<keyword evidence="6" id="KW-1185">Reference proteome</keyword>
<keyword evidence="3" id="KW-0324">Glycolysis</keyword>
<evidence type="ECO:0000256" key="2">
    <source>
        <dbReference type="ARBA" id="ARBA00022777"/>
    </source>
</evidence>
<dbReference type="Pfam" id="PF02685">
    <property type="entry name" value="Glucokinase"/>
    <property type="match status" value="1"/>
</dbReference>
<dbReference type="InterPro" id="IPR003836">
    <property type="entry name" value="Glucokinase"/>
</dbReference>
<dbReference type="GO" id="GO:0006096">
    <property type="term" value="P:glycolytic process"/>
    <property type="evidence" value="ECO:0007669"/>
    <property type="project" value="UniProtKB-UniRule"/>
</dbReference>
<dbReference type="PANTHER" id="PTHR47690">
    <property type="entry name" value="GLUCOKINASE"/>
    <property type="match status" value="1"/>
</dbReference>
<dbReference type="EMBL" id="BBYR01000041">
    <property type="protein sequence ID" value="GAP37041.1"/>
    <property type="molecule type" value="Genomic_DNA"/>
</dbReference>
<comment type="similarity">
    <text evidence="3 4">Belongs to the bacterial glucokinase family.</text>
</comment>
<keyword evidence="3" id="KW-0547">Nucleotide-binding</keyword>
<dbReference type="GO" id="GO:0004340">
    <property type="term" value="F:glucokinase activity"/>
    <property type="evidence" value="ECO:0007669"/>
    <property type="project" value="UniProtKB-UniRule"/>
</dbReference>
<proteinExistence type="inferred from homology"/>